<evidence type="ECO:0000313" key="2">
    <source>
        <dbReference type="Proteomes" id="UP001152798"/>
    </source>
</evidence>
<organism evidence="1 2">
    <name type="scientific">Nezara viridula</name>
    <name type="common">Southern green stink bug</name>
    <name type="synonym">Cimex viridulus</name>
    <dbReference type="NCBI Taxonomy" id="85310"/>
    <lineage>
        <taxon>Eukaryota</taxon>
        <taxon>Metazoa</taxon>
        <taxon>Ecdysozoa</taxon>
        <taxon>Arthropoda</taxon>
        <taxon>Hexapoda</taxon>
        <taxon>Insecta</taxon>
        <taxon>Pterygota</taxon>
        <taxon>Neoptera</taxon>
        <taxon>Paraneoptera</taxon>
        <taxon>Hemiptera</taxon>
        <taxon>Heteroptera</taxon>
        <taxon>Panheteroptera</taxon>
        <taxon>Pentatomomorpha</taxon>
        <taxon>Pentatomoidea</taxon>
        <taxon>Pentatomidae</taxon>
        <taxon>Pentatominae</taxon>
        <taxon>Nezara</taxon>
    </lineage>
</organism>
<gene>
    <name evidence="1" type="ORF">NEZAVI_LOCUS12565</name>
</gene>
<dbReference type="Proteomes" id="UP001152798">
    <property type="component" value="Chromosome 6"/>
</dbReference>
<reference evidence="1" key="1">
    <citation type="submission" date="2022-01" db="EMBL/GenBank/DDBJ databases">
        <authorList>
            <person name="King R."/>
        </authorList>
    </citation>
    <scope>NUCLEOTIDE SEQUENCE</scope>
</reference>
<accession>A0A9P0MUN0</accession>
<keyword evidence="2" id="KW-1185">Reference proteome</keyword>
<proteinExistence type="predicted"/>
<protein>
    <submittedName>
        <fullName evidence="1">Uncharacterized protein</fullName>
    </submittedName>
</protein>
<sequence length="27" mass="3068">MDCSELHDPPILTSVPLYHGILIDQFL</sequence>
<dbReference type="EMBL" id="OV725082">
    <property type="protein sequence ID" value="CAH1404096.1"/>
    <property type="molecule type" value="Genomic_DNA"/>
</dbReference>
<evidence type="ECO:0000313" key="1">
    <source>
        <dbReference type="EMBL" id="CAH1404096.1"/>
    </source>
</evidence>
<dbReference type="AlphaFoldDB" id="A0A9P0MUN0"/>
<name>A0A9P0MUN0_NEZVI</name>